<dbReference type="Pfam" id="PF07980">
    <property type="entry name" value="SusD_RagB"/>
    <property type="match status" value="1"/>
</dbReference>
<dbReference type="InterPro" id="IPR012944">
    <property type="entry name" value="SusD_RagB_dom"/>
</dbReference>
<dbReference type="AlphaFoldDB" id="F8NA25"/>
<dbReference type="eggNOG" id="COG3637">
    <property type="taxonomic scope" value="Bacteria"/>
</dbReference>
<dbReference type="PROSITE" id="PS51257">
    <property type="entry name" value="PROKAR_LIPOPROTEIN"/>
    <property type="match status" value="1"/>
</dbReference>
<keyword evidence="9" id="KW-1185">Reference proteome</keyword>
<gene>
    <name evidence="8" type="ORF">Premu_0269</name>
</gene>
<dbReference type="EMBL" id="GL945017">
    <property type="protein sequence ID" value="EGN55755.1"/>
    <property type="molecule type" value="Genomic_DNA"/>
</dbReference>
<sequence>MKKIFMVALTIGLLTGCNDFLDTENLTKKNSSNFPRTEEDVQKSLVGIYDELREMTSGEEGQSAFIAAELLSDDRFGGGGPDDRRIQAVDHLLKADENMFSDVWKQDYRGIYRANSLLEALPSLSVLSEAEKNEASGEAHFLRAYFYFQLCQLFGTVPMPTTSKSENLPRGSKEELYGLIASDLMNAIRELPATPYSIANTSSLGHANHWAAEGLLARVFLFYTGYYQQESIPMGDKTLTKDEVIKYVDDCVNNSGYSLVRDYRCLWPYTNEYTAKDYAYDKADSLSWVGESGANTESMFTIKYSTHASWDDQSAYRSNEACLFFTPREGPDITTNFPYGIGWGAGTANPKTYNNWPANDLRRDASIMSVTREMPNYVWGNDKQMNETGYWSKKYAAFDYLETDADGNVNSINFYKKLYPDASSDYQLNNFQDIIILRFADVLLMQAELEKNAAPLNKVRARVGLPAEEYTEQNLRNERHWELAFEGLRYWDLLRWHIAADVLEQQQNQVTVKNNLIDTKMDFSNIKKRIEATGGLMPIPQKQIDLSNGKLTQNPGWGTESLME</sequence>
<dbReference type="Gene3D" id="1.25.40.390">
    <property type="match status" value="1"/>
</dbReference>
<comment type="subcellular location">
    <subcellularLocation>
        <location evidence="1">Cell outer membrane</location>
    </subcellularLocation>
</comment>
<proteinExistence type="inferred from homology"/>
<feature type="domain" description="RagB/SusD" evidence="6">
    <location>
        <begin position="350"/>
        <end position="557"/>
    </location>
</feature>
<protein>
    <submittedName>
        <fullName evidence="8">RagB/SusD domain-containing protein</fullName>
    </submittedName>
</protein>
<dbReference type="HOGENOM" id="CLU_015553_1_0_10"/>
<keyword evidence="4" id="KW-0472">Membrane</keyword>
<evidence type="ECO:0000259" key="6">
    <source>
        <dbReference type="Pfam" id="PF07980"/>
    </source>
</evidence>
<dbReference type="GO" id="GO:0009279">
    <property type="term" value="C:cell outer membrane"/>
    <property type="evidence" value="ECO:0007669"/>
    <property type="project" value="UniProtKB-SubCell"/>
</dbReference>
<dbReference type="STRING" id="688246.Premu_0269"/>
<organism evidence="8 9">
    <name type="scientific">Hallella multisaccharivorax DSM 17128</name>
    <dbReference type="NCBI Taxonomy" id="688246"/>
    <lineage>
        <taxon>Bacteria</taxon>
        <taxon>Pseudomonadati</taxon>
        <taxon>Bacteroidota</taxon>
        <taxon>Bacteroidia</taxon>
        <taxon>Bacteroidales</taxon>
        <taxon>Prevotellaceae</taxon>
        <taxon>Hallella</taxon>
    </lineage>
</organism>
<feature type="domain" description="SusD-like N-terminal" evidence="7">
    <location>
        <begin position="19"/>
        <end position="221"/>
    </location>
</feature>
<evidence type="ECO:0000313" key="8">
    <source>
        <dbReference type="EMBL" id="EGN55755.1"/>
    </source>
</evidence>
<name>F8NA25_9BACT</name>
<dbReference type="OrthoDB" id="618454at2"/>
<dbReference type="Pfam" id="PF14322">
    <property type="entry name" value="SusD-like_3"/>
    <property type="match status" value="1"/>
</dbReference>
<evidence type="ECO:0000256" key="2">
    <source>
        <dbReference type="ARBA" id="ARBA00006275"/>
    </source>
</evidence>
<keyword evidence="3" id="KW-0732">Signal</keyword>
<comment type="similarity">
    <text evidence="2">Belongs to the SusD family.</text>
</comment>
<dbReference type="SUPFAM" id="SSF48452">
    <property type="entry name" value="TPR-like"/>
    <property type="match status" value="1"/>
</dbReference>
<keyword evidence="5" id="KW-0998">Cell outer membrane</keyword>
<dbReference type="RefSeq" id="WP_007572500.1">
    <property type="nucleotide sequence ID" value="NZ_BPTS01000001.1"/>
</dbReference>
<evidence type="ECO:0000313" key="9">
    <source>
        <dbReference type="Proteomes" id="UP000002772"/>
    </source>
</evidence>
<dbReference type="InterPro" id="IPR033985">
    <property type="entry name" value="SusD-like_N"/>
</dbReference>
<reference evidence="9" key="1">
    <citation type="journal article" date="2011" name="Stand. Genomic Sci.">
        <title>Non-contiguous finished genome sequence of the opportunistic oral pathogen Prevotella multisaccharivorax type strain (PPPA20).</title>
        <authorList>
            <person name="Pati A."/>
            <person name="Gronow S."/>
            <person name="Lu M."/>
            <person name="Lapidus A."/>
            <person name="Nolan M."/>
            <person name="Lucas S."/>
            <person name="Hammon N."/>
            <person name="Deshpande S."/>
            <person name="Cheng J.F."/>
            <person name="Tapia R."/>
            <person name="Han C."/>
            <person name="Goodwin L."/>
            <person name="Pitluck S."/>
            <person name="Liolios K."/>
            <person name="Pagani I."/>
            <person name="Mavromatis K."/>
            <person name="Mikhailova N."/>
            <person name="Huntemann M."/>
            <person name="Chen A."/>
            <person name="Palaniappan K."/>
            <person name="Land M."/>
            <person name="Hauser L."/>
            <person name="Detter J.C."/>
            <person name="Brambilla E.M."/>
            <person name="Rohde M."/>
            <person name="Goker M."/>
            <person name="Woyke T."/>
            <person name="Bristow J."/>
            <person name="Eisen J.A."/>
            <person name="Markowitz V."/>
            <person name="Hugenholtz P."/>
            <person name="Kyrpides N.C."/>
            <person name="Klenk H.P."/>
            <person name="Ivanova N."/>
        </authorList>
    </citation>
    <scope>NUCLEOTIDE SEQUENCE [LARGE SCALE GENOMIC DNA]</scope>
    <source>
        <strain evidence="9">DSM 17128</strain>
    </source>
</reference>
<evidence type="ECO:0000256" key="1">
    <source>
        <dbReference type="ARBA" id="ARBA00004442"/>
    </source>
</evidence>
<evidence type="ECO:0000256" key="5">
    <source>
        <dbReference type="ARBA" id="ARBA00023237"/>
    </source>
</evidence>
<evidence type="ECO:0000256" key="3">
    <source>
        <dbReference type="ARBA" id="ARBA00022729"/>
    </source>
</evidence>
<evidence type="ECO:0000259" key="7">
    <source>
        <dbReference type="Pfam" id="PF14322"/>
    </source>
</evidence>
<accession>F8NA25</accession>
<evidence type="ECO:0000256" key="4">
    <source>
        <dbReference type="ARBA" id="ARBA00023136"/>
    </source>
</evidence>
<dbReference type="Proteomes" id="UP000002772">
    <property type="component" value="Unassembled WGS sequence"/>
</dbReference>
<dbReference type="InterPro" id="IPR011990">
    <property type="entry name" value="TPR-like_helical_dom_sf"/>
</dbReference>